<dbReference type="SMART" id="SM00060">
    <property type="entry name" value="FN3"/>
    <property type="match status" value="6"/>
</dbReference>
<protein>
    <submittedName>
        <fullName evidence="3">T9SS type A sorting domain-containing protein</fullName>
    </submittedName>
</protein>
<dbReference type="SUPFAM" id="SSF49265">
    <property type="entry name" value="Fibronectin type III"/>
    <property type="match status" value="4"/>
</dbReference>
<dbReference type="PANTHER" id="PTHR13817">
    <property type="entry name" value="TITIN"/>
    <property type="match status" value="1"/>
</dbReference>
<evidence type="ECO:0000256" key="1">
    <source>
        <dbReference type="ARBA" id="ARBA00022737"/>
    </source>
</evidence>
<evidence type="ECO:0000313" key="3">
    <source>
        <dbReference type="EMBL" id="RYU95410.1"/>
    </source>
</evidence>
<dbReference type="OrthoDB" id="9803616at2"/>
<dbReference type="InterPro" id="IPR026444">
    <property type="entry name" value="Secre_tail"/>
</dbReference>
<dbReference type="RefSeq" id="WP_130021243.1">
    <property type="nucleotide sequence ID" value="NZ_SEWF01000015.1"/>
</dbReference>
<dbReference type="Gene3D" id="2.60.40.10">
    <property type="entry name" value="Immunoglobulins"/>
    <property type="match status" value="6"/>
</dbReference>
<proteinExistence type="predicted"/>
<dbReference type="AlphaFoldDB" id="A0A4V1ZD98"/>
<name>A0A4V1ZD98_9BACT</name>
<dbReference type="InterPro" id="IPR036116">
    <property type="entry name" value="FN3_sf"/>
</dbReference>
<evidence type="ECO:0000259" key="2">
    <source>
        <dbReference type="PROSITE" id="PS50853"/>
    </source>
</evidence>
<dbReference type="InterPro" id="IPR003961">
    <property type="entry name" value="FN3_dom"/>
</dbReference>
<keyword evidence="1" id="KW-0677">Repeat</keyword>
<dbReference type="PANTHER" id="PTHR13817:SF166">
    <property type="entry name" value="NEURONAL IGCAM-RELATED"/>
    <property type="match status" value="1"/>
</dbReference>
<dbReference type="InterPro" id="IPR050964">
    <property type="entry name" value="Striated_Muscle_Regulatory"/>
</dbReference>
<feature type="domain" description="Fibronectin type-III" evidence="2">
    <location>
        <begin position="43"/>
        <end position="140"/>
    </location>
</feature>
<keyword evidence="4" id="KW-1185">Reference proteome</keyword>
<accession>A0A4V1ZD98</accession>
<evidence type="ECO:0000313" key="4">
    <source>
        <dbReference type="Proteomes" id="UP000293162"/>
    </source>
</evidence>
<feature type="domain" description="Fibronectin type-III" evidence="2">
    <location>
        <begin position="265"/>
        <end position="355"/>
    </location>
</feature>
<sequence length="738" mass="81130">MRKNYFLSLLLLMIAFWNVEAKEREISKESAPTSITMAPVLPKPTELAGNSVSGVGTQINLVWRDNTSGGSQETSFQIAISSNNGTSYSFNSAPQSLGSFATGILPGLSPGMTYKIAVRAVKAGAGPTVFSGCTVTIPGTVNAPADQYSCWSDIITVSTNPSIPNAPSNVLVLDHETTQTEAKLYFNDNSTNEQGFYISRSTNGGPYVGIATLPAYAGTGQRVYVDKTLPDAAYHTYQIAAYNVSGLSTVVTSRQFETLPYPPQAPSELIFVWSNLNTIRLEWTFNGSNQTATIIQRSSDGANFYDLNDSYFPFINWYEDAGLGEGQTFYYRILTVNKGGRSGPSNIVMASTKKRVPPPPPYDLAAKTLSPYRIDLNWSYHLAGEYDIPLSTEVYRSDVSATDGFKQIAILAPEQFTYSDTTAKPKTRYWYKVLSANTFGQSPYSNVATEITLGPPSMPTDLQAISTKDSLGNDILMVRWTDASNDEDYFVLERATDVNFTQNLLTANLMKNYTSATSIPFDEGATYYFRIRAVNEHGSSEFTDWTSITSFYTAIPNKPYALKATAAARSVTLKWGDDSNKEEGFEIERSTDGTNWGRVTTTAMNVTSYVDNTVAANTKYWYQVRAVNPKGASAYTDTVSVMTPAATSGLVKGTISNESWQVYPNPTADAVQVTLPESMQNQVGVVTIVDKSNREVMKSKLNSNQKEYRFDLSNFSEGTYIINITTGSQHISRRVYKF</sequence>
<dbReference type="Pfam" id="PF18962">
    <property type="entry name" value="Por_Secre_tail"/>
    <property type="match status" value="1"/>
</dbReference>
<feature type="domain" description="Fibronectin type-III" evidence="2">
    <location>
        <begin position="555"/>
        <end position="646"/>
    </location>
</feature>
<dbReference type="InterPro" id="IPR013783">
    <property type="entry name" value="Ig-like_fold"/>
</dbReference>
<dbReference type="PROSITE" id="PS50853">
    <property type="entry name" value="FN3"/>
    <property type="match status" value="5"/>
</dbReference>
<dbReference type="NCBIfam" id="TIGR04183">
    <property type="entry name" value="Por_Secre_tail"/>
    <property type="match status" value="1"/>
</dbReference>
<comment type="caution">
    <text evidence="3">The sequence shown here is derived from an EMBL/GenBank/DDBJ whole genome shotgun (WGS) entry which is preliminary data.</text>
</comment>
<organism evidence="3 4">
    <name type="scientific">Emticicia agri</name>
    <dbReference type="NCBI Taxonomy" id="2492393"/>
    <lineage>
        <taxon>Bacteria</taxon>
        <taxon>Pseudomonadati</taxon>
        <taxon>Bacteroidota</taxon>
        <taxon>Cytophagia</taxon>
        <taxon>Cytophagales</taxon>
        <taxon>Leadbetterellaceae</taxon>
        <taxon>Emticicia</taxon>
    </lineage>
</organism>
<dbReference type="CDD" id="cd00063">
    <property type="entry name" value="FN3"/>
    <property type="match status" value="3"/>
</dbReference>
<dbReference type="Proteomes" id="UP000293162">
    <property type="component" value="Unassembled WGS sequence"/>
</dbReference>
<feature type="domain" description="Fibronectin type-III" evidence="2">
    <location>
        <begin position="360"/>
        <end position="456"/>
    </location>
</feature>
<gene>
    <name evidence="3" type="ORF">EWM59_12125</name>
</gene>
<reference evidence="3 4" key="1">
    <citation type="submission" date="2019-02" db="EMBL/GenBank/DDBJ databases">
        <title>Bacterial novel species Emticicia sp. 17J42-9 isolated from soil.</title>
        <authorList>
            <person name="Jung H.-Y."/>
        </authorList>
    </citation>
    <scope>NUCLEOTIDE SEQUENCE [LARGE SCALE GENOMIC DNA]</scope>
    <source>
        <strain evidence="3 4">17J42-9</strain>
    </source>
</reference>
<dbReference type="Gene3D" id="2.60.40.3080">
    <property type="match status" value="1"/>
</dbReference>
<dbReference type="EMBL" id="SEWF01000015">
    <property type="protein sequence ID" value="RYU95410.1"/>
    <property type="molecule type" value="Genomic_DNA"/>
</dbReference>
<feature type="domain" description="Fibronectin type-III" evidence="2">
    <location>
        <begin position="458"/>
        <end position="553"/>
    </location>
</feature>